<reference evidence="1 2" key="1">
    <citation type="submission" date="2020-09" db="EMBL/GenBank/DDBJ databases">
        <title>Pseudoxanthomonas sp. CAU 1598 isolated from sand of Yaerae Beach.</title>
        <authorList>
            <person name="Kim W."/>
        </authorList>
    </citation>
    <scope>NUCLEOTIDE SEQUENCE [LARGE SCALE GENOMIC DNA]</scope>
    <source>
        <strain evidence="1 2">CAU 1598</strain>
    </source>
</reference>
<accession>A0AAW3ZQF0</accession>
<dbReference type="AlphaFoldDB" id="A0AAW3ZQF0"/>
<comment type="caution">
    <text evidence="1">The sequence shown here is derived from an EMBL/GenBank/DDBJ whole genome shotgun (WGS) entry which is preliminary data.</text>
</comment>
<dbReference type="Proteomes" id="UP000613768">
    <property type="component" value="Unassembled WGS sequence"/>
</dbReference>
<proteinExistence type="predicted"/>
<gene>
    <name evidence="1" type="ORF">IFO71_20710</name>
</gene>
<sequence length="127" mass="13865">MSYDFAIWKRAESAKTAMLAEVYAAVCDDRSHLAMAPFDLPALESVLKAEFGDYSVDADLEILCYPGQTESVCWMIVASPYSAAGDVHARLVPIVLEHGLLLYDPQRKSVVGNKRPPCASAATTRMP</sequence>
<name>A0AAW3ZQF0_9GAMM</name>
<organism evidence="1 2">
    <name type="scientific">Pseudomarimonas arenosa</name>
    <dbReference type="NCBI Taxonomy" id="2774145"/>
    <lineage>
        <taxon>Bacteria</taxon>
        <taxon>Pseudomonadati</taxon>
        <taxon>Pseudomonadota</taxon>
        <taxon>Gammaproteobacteria</taxon>
        <taxon>Lysobacterales</taxon>
        <taxon>Lysobacteraceae</taxon>
        <taxon>Pseudomarimonas</taxon>
    </lineage>
</organism>
<evidence type="ECO:0000313" key="1">
    <source>
        <dbReference type="EMBL" id="MBD8528178.1"/>
    </source>
</evidence>
<protein>
    <submittedName>
        <fullName evidence="1">Uncharacterized protein</fullName>
    </submittedName>
</protein>
<dbReference type="EMBL" id="JACYTR010000091">
    <property type="protein sequence ID" value="MBD8528178.1"/>
    <property type="molecule type" value="Genomic_DNA"/>
</dbReference>
<evidence type="ECO:0000313" key="2">
    <source>
        <dbReference type="Proteomes" id="UP000613768"/>
    </source>
</evidence>
<keyword evidence="2" id="KW-1185">Reference proteome</keyword>
<dbReference type="RefSeq" id="WP_192031595.1">
    <property type="nucleotide sequence ID" value="NZ_JACYTR010000091.1"/>
</dbReference>